<dbReference type="EMBL" id="CADEAL010001968">
    <property type="protein sequence ID" value="CAB1436975.1"/>
    <property type="molecule type" value="Genomic_DNA"/>
</dbReference>
<protein>
    <submittedName>
        <fullName evidence="2">Uncharacterized protein</fullName>
    </submittedName>
</protein>
<gene>
    <name evidence="2" type="ORF">PLEPLA_LOCUS25008</name>
</gene>
<dbReference type="AlphaFoldDB" id="A0A9N7UTV5"/>
<evidence type="ECO:0000313" key="3">
    <source>
        <dbReference type="Proteomes" id="UP001153269"/>
    </source>
</evidence>
<dbReference type="Proteomes" id="UP001153269">
    <property type="component" value="Unassembled WGS sequence"/>
</dbReference>
<reference evidence="2" key="1">
    <citation type="submission" date="2020-03" db="EMBL/GenBank/DDBJ databases">
        <authorList>
            <person name="Weist P."/>
        </authorList>
    </citation>
    <scope>NUCLEOTIDE SEQUENCE</scope>
</reference>
<feature type="region of interest" description="Disordered" evidence="1">
    <location>
        <begin position="32"/>
        <end position="56"/>
    </location>
</feature>
<evidence type="ECO:0000313" key="2">
    <source>
        <dbReference type="EMBL" id="CAB1436975.1"/>
    </source>
</evidence>
<sequence>MQFVDQPRLTDRRLLSEEAGTDFLAAQAHEQRLGGDTRGQRIHLSPRQPPSLLHPRVSKDISVPLALTSAQSFPVGSSYSGKPRNCRVAREETEGMPGSKEQQMRACQASPSLLMPLIIHAVYTVCPSLPAQAPPELVNCVCDTVDTPDHTLRLRGV</sequence>
<name>A0A9N7UTV5_PLEPL</name>
<proteinExistence type="predicted"/>
<keyword evidence="3" id="KW-1185">Reference proteome</keyword>
<accession>A0A9N7UTV5</accession>
<evidence type="ECO:0000256" key="1">
    <source>
        <dbReference type="SAM" id="MobiDB-lite"/>
    </source>
</evidence>
<comment type="caution">
    <text evidence="2">The sequence shown here is derived from an EMBL/GenBank/DDBJ whole genome shotgun (WGS) entry which is preliminary data.</text>
</comment>
<organism evidence="2 3">
    <name type="scientific">Pleuronectes platessa</name>
    <name type="common">European plaice</name>
    <dbReference type="NCBI Taxonomy" id="8262"/>
    <lineage>
        <taxon>Eukaryota</taxon>
        <taxon>Metazoa</taxon>
        <taxon>Chordata</taxon>
        <taxon>Craniata</taxon>
        <taxon>Vertebrata</taxon>
        <taxon>Euteleostomi</taxon>
        <taxon>Actinopterygii</taxon>
        <taxon>Neopterygii</taxon>
        <taxon>Teleostei</taxon>
        <taxon>Neoteleostei</taxon>
        <taxon>Acanthomorphata</taxon>
        <taxon>Carangaria</taxon>
        <taxon>Pleuronectiformes</taxon>
        <taxon>Pleuronectoidei</taxon>
        <taxon>Pleuronectidae</taxon>
        <taxon>Pleuronectes</taxon>
    </lineage>
</organism>